<feature type="transmembrane region" description="Helical" evidence="7">
    <location>
        <begin position="132"/>
        <end position="158"/>
    </location>
</feature>
<keyword evidence="5" id="KW-0443">Lipid metabolism</keyword>
<keyword evidence="2 7" id="KW-0812">Transmembrane</keyword>
<feature type="domain" description="Fatty acid hydroxylase" evidence="8">
    <location>
        <begin position="79"/>
        <end position="211"/>
    </location>
</feature>
<dbReference type="Proteomes" id="UP000709336">
    <property type="component" value="Unassembled WGS sequence"/>
</dbReference>
<evidence type="ECO:0000313" key="10">
    <source>
        <dbReference type="Proteomes" id="UP000709336"/>
    </source>
</evidence>
<protein>
    <submittedName>
        <fullName evidence="9">Sterol desaturase family protein</fullName>
    </submittedName>
</protein>
<evidence type="ECO:0000313" key="9">
    <source>
        <dbReference type="EMBL" id="NMH60687.1"/>
    </source>
</evidence>
<dbReference type="InterPro" id="IPR051689">
    <property type="entry name" value="Sterol_desaturase/TMEM195"/>
</dbReference>
<feature type="transmembrane region" description="Helical" evidence="7">
    <location>
        <begin position="326"/>
        <end position="346"/>
    </location>
</feature>
<feature type="transmembrane region" description="Helical" evidence="7">
    <location>
        <begin position="43"/>
        <end position="64"/>
    </location>
</feature>
<proteinExistence type="predicted"/>
<evidence type="ECO:0000259" key="8">
    <source>
        <dbReference type="Pfam" id="PF04116"/>
    </source>
</evidence>
<reference evidence="9 10" key="1">
    <citation type="submission" date="2020-03" db="EMBL/GenBank/DDBJ databases">
        <title>Alteromonas ponticola sp. nov., isolated from seawater.</title>
        <authorList>
            <person name="Yoon J.-H."/>
            <person name="Kim Y.-O."/>
        </authorList>
    </citation>
    <scope>NUCLEOTIDE SEQUENCE [LARGE SCALE GENOMIC DNA]</scope>
    <source>
        <strain evidence="9 10">MYP5</strain>
    </source>
</reference>
<keyword evidence="4" id="KW-0560">Oxidoreductase</keyword>
<evidence type="ECO:0000256" key="1">
    <source>
        <dbReference type="ARBA" id="ARBA00004127"/>
    </source>
</evidence>
<dbReference type="EMBL" id="JAATNW010000006">
    <property type="protein sequence ID" value="NMH60687.1"/>
    <property type="molecule type" value="Genomic_DNA"/>
</dbReference>
<evidence type="ECO:0000256" key="4">
    <source>
        <dbReference type="ARBA" id="ARBA00023002"/>
    </source>
</evidence>
<name>A0ABX1R5D7_9ALTE</name>
<dbReference type="PANTHER" id="PTHR21624">
    <property type="entry name" value="STEROL DESATURASE-RELATED PROTEIN"/>
    <property type="match status" value="1"/>
</dbReference>
<comment type="caution">
    <text evidence="9">The sequence shown here is derived from an EMBL/GenBank/DDBJ whole genome shotgun (WGS) entry which is preliminary data.</text>
</comment>
<dbReference type="InterPro" id="IPR006694">
    <property type="entry name" value="Fatty_acid_hydroxylase"/>
</dbReference>
<feature type="transmembrane region" description="Helical" evidence="7">
    <location>
        <begin position="76"/>
        <end position="93"/>
    </location>
</feature>
<comment type="subcellular location">
    <subcellularLocation>
        <location evidence="1">Endomembrane system</location>
        <topology evidence="1">Multi-pass membrane protein</topology>
    </subcellularLocation>
</comment>
<sequence length="411" mass="47303">MTVILIAIPFFFLLIAIELWVDRVRGTGYYRLNDAITSLSAGVLSRVMAVAHQLIPITIYFLVYDHFAQFTLPDNMWVWMAAFIAYDFFYYWNHRLGHEVSILWAAHVVHHSSEEYNLTTALRQTSGALFSWVFYLPMAVAGVTPEIFITIAALNLVYQFWVHTRHVGELGWMEKIFVTPSNHRVHHAQNKIYIDKNYGGVLIIWDRLFNTFRHEEKDVDIIYGIRGALKSFNPLWANCQVYAQLFKDSYHTKRWQDKWRVWFGRTGWRPADVAARFPLQKTSLEHFVKFDPKQSPLIKLYCALQHGIMLMMTLYLLLALETINSTAQLTLVLAILSSALMTGFILQGMSKALKLDGIRLIAIAVLLGVTHVATWLQVSLATLHCISLVIGLLAIRRVEPQLEEPDEMETS</sequence>
<accession>A0ABX1R5D7</accession>
<dbReference type="RefSeq" id="WP_169211251.1">
    <property type="nucleotide sequence ID" value="NZ_JAATNW010000006.1"/>
</dbReference>
<gene>
    <name evidence="9" type="ORF">HCJ96_11685</name>
</gene>
<feature type="transmembrane region" description="Helical" evidence="7">
    <location>
        <begin position="300"/>
        <end position="320"/>
    </location>
</feature>
<keyword evidence="6 7" id="KW-0472">Membrane</keyword>
<evidence type="ECO:0000256" key="7">
    <source>
        <dbReference type="SAM" id="Phobius"/>
    </source>
</evidence>
<keyword evidence="3 7" id="KW-1133">Transmembrane helix</keyword>
<keyword evidence="10" id="KW-1185">Reference proteome</keyword>
<evidence type="ECO:0000256" key="2">
    <source>
        <dbReference type="ARBA" id="ARBA00022692"/>
    </source>
</evidence>
<evidence type="ECO:0000256" key="5">
    <source>
        <dbReference type="ARBA" id="ARBA00023098"/>
    </source>
</evidence>
<dbReference type="PANTHER" id="PTHR21624:SF1">
    <property type="entry name" value="ALKYLGLYCEROL MONOOXYGENASE"/>
    <property type="match status" value="1"/>
</dbReference>
<feature type="transmembrane region" description="Helical" evidence="7">
    <location>
        <begin position="358"/>
        <end position="375"/>
    </location>
</feature>
<evidence type="ECO:0000256" key="3">
    <source>
        <dbReference type="ARBA" id="ARBA00022989"/>
    </source>
</evidence>
<dbReference type="Pfam" id="PF04116">
    <property type="entry name" value="FA_hydroxylase"/>
    <property type="match status" value="1"/>
</dbReference>
<organism evidence="9 10">
    <name type="scientific">Alteromonas ponticola</name>
    <dbReference type="NCBI Taxonomy" id="2720613"/>
    <lineage>
        <taxon>Bacteria</taxon>
        <taxon>Pseudomonadati</taxon>
        <taxon>Pseudomonadota</taxon>
        <taxon>Gammaproteobacteria</taxon>
        <taxon>Alteromonadales</taxon>
        <taxon>Alteromonadaceae</taxon>
        <taxon>Alteromonas/Salinimonas group</taxon>
        <taxon>Alteromonas</taxon>
    </lineage>
</organism>
<evidence type="ECO:0000256" key="6">
    <source>
        <dbReference type="ARBA" id="ARBA00023136"/>
    </source>
</evidence>